<protein>
    <submittedName>
        <fullName evidence="10">Beta-xylosidase</fullName>
    </submittedName>
</protein>
<evidence type="ECO:0000256" key="9">
    <source>
        <dbReference type="SAM" id="SignalP"/>
    </source>
</evidence>
<dbReference type="Pfam" id="PF04616">
    <property type="entry name" value="Glyco_hydro_43"/>
    <property type="match status" value="1"/>
</dbReference>
<dbReference type="PANTHER" id="PTHR43772">
    <property type="entry name" value="ENDO-1,4-BETA-XYLANASE"/>
    <property type="match status" value="1"/>
</dbReference>
<evidence type="ECO:0000313" key="10">
    <source>
        <dbReference type="EMBL" id="RGL58953.1"/>
    </source>
</evidence>
<keyword evidence="9" id="KW-0732">Signal</keyword>
<evidence type="ECO:0000256" key="4">
    <source>
        <dbReference type="ARBA" id="ARBA00023277"/>
    </source>
</evidence>
<organism evidence="10 12">
    <name type="scientific">Segatella copri</name>
    <dbReference type="NCBI Taxonomy" id="165179"/>
    <lineage>
        <taxon>Bacteria</taxon>
        <taxon>Pseudomonadati</taxon>
        <taxon>Bacteroidota</taxon>
        <taxon>Bacteroidia</taxon>
        <taxon>Bacteroidales</taxon>
        <taxon>Prevotellaceae</taxon>
        <taxon>Segatella</taxon>
    </lineage>
</organism>
<feature type="active site" description="Proton donor" evidence="6">
    <location>
        <position position="224"/>
    </location>
</feature>
<keyword evidence="2" id="KW-0624">Polysaccharide degradation</keyword>
<evidence type="ECO:0000256" key="3">
    <source>
        <dbReference type="ARBA" id="ARBA00022801"/>
    </source>
</evidence>
<evidence type="ECO:0000313" key="11">
    <source>
        <dbReference type="EMBL" id="RGW44667.1"/>
    </source>
</evidence>
<dbReference type="InterPro" id="IPR006710">
    <property type="entry name" value="Glyco_hydro_43"/>
</dbReference>
<comment type="similarity">
    <text evidence="1 8">Belongs to the glycosyl hydrolase 43 family.</text>
</comment>
<accession>A0AA92SXY9</accession>
<evidence type="ECO:0000313" key="13">
    <source>
        <dbReference type="Proteomes" id="UP000283785"/>
    </source>
</evidence>
<keyword evidence="3 8" id="KW-0378">Hydrolase</keyword>
<evidence type="ECO:0000313" key="12">
    <source>
        <dbReference type="Proteomes" id="UP000261187"/>
    </source>
</evidence>
<dbReference type="Proteomes" id="UP000261187">
    <property type="component" value="Unassembled WGS sequence"/>
</dbReference>
<dbReference type="AlphaFoldDB" id="A0AA92SXY9"/>
<dbReference type="InterPro" id="IPR052176">
    <property type="entry name" value="Glycosyl_Hydrlase_43_Enz"/>
</dbReference>
<reference evidence="12 13" key="1">
    <citation type="submission" date="2018-08" db="EMBL/GenBank/DDBJ databases">
        <title>A genome reference for cultivated species of the human gut microbiota.</title>
        <authorList>
            <person name="Zou Y."/>
            <person name="Xue W."/>
            <person name="Luo G."/>
        </authorList>
    </citation>
    <scope>NUCLEOTIDE SEQUENCE [LARGE SCALE GENOMIC DNA]</scope>
    <source>
        <strain evidence="11 13">AF12-50</strain>
        <strain evidence="10 12">TF06-40</strain>
    </source>
</reference>
<evidence type="ECO:0000256" key="2">
    <source>
        <dbReference type="ARBA" id="ARBA00022651"/>
    </source>
</evidence>
<proteinExistence type="inferred from homology"/>
<sequence>MYKRTTILSARLLSTCMASLFMIPSCSSNEPQYPEINNKDNNKEKKTILTEADPTIFRDTDGTYYLYGTGAQSDKGFYVYLSKDLKEWSGPVGKENGFCLTSNTSFGTTGFWAPQVAKRGDTYYMFYTANEQIAVATAPSPLGPFSQPNKQMIQAPCKTIDPYVLFDNDGKVYLYHVRLQNGNRIYVAEMTDDLSSIKEETAKECISASLPWEDTEQVAWKVTEGPTVLHIGDTYYMFYSANDFRNIDYAVGIATADNPYGPWTKQNAPIISRTNIGYYGTGHGDAFLDDAGKWKYVFHTHQSFTEVAPRKTALVGLNFKNGSFTIEENTFTYLYKK</sequence>
<feature type="site" description="Important for catalytic activity, responsible for pKa modulation of the active site Glu and correct orientation of both the proton donor and substrate" evidence="7">
    <location>
        <position position="161"/>
    </location>
</feature>
<dbReference type="GO" id="GO:0045493">
    <property type="term" value="P:xylan catabolic process"/>
    <property type="evidence" value="ECO:0007669"/>
    <property type="project" value="UniProtKB-KW"/>
</dbReference>
<dbReference type="InterPro" id="IPR023296">
    <property type="entry name" value="Glyco_hydro_beta-prop_sf"/>
</dbReference>
<evidence type="ECO:0000256" key="5">
    <source>
        <dbReference type="ARBA" id="ARBA00023295"/>
    </source>
</evidence>
<feature type="active site" description="Proton acceptor" evidence="6">
    <location>
        <position position="53"/>
    </location>
</feature>
<dbReference type="Gene3D" id="2.115.10.20">
    <property type="entry name" value="Glycosyl hydrolase domain, family 43"/>
    <property type="match status" value="1"/>
</dbReference>
<dbReference type="EMBL" id="QSSA01000020">
    <property type="protein sequence ID" value="RGL58953.1"/>
    <property type="molecule type" value="Genomic_DNA"/>
</dbReference>
<evidence type="ECO:0000256" key="6">
    <source>
        <dbReference type="PIRSR" id="PIRSR606710-1"/>
    </source>
</evidence>
<dbReference type="CDD" id="cd08991">
    <property type="entry name" value="GH43_HoAraf43-like"/>
    <property type="match status" value="1"/>
</dbReference>
<evidence type="ECO:0000256" key="1">
    <source>
        <dbReference type="ARBA" id="ARBA00009865"/>
    </source>
</evidence>
<evidence type="ECO:0000256" key="8">
    <source>
        <dbReference type="RuleBase" id="RU361187"/>
    </source>
</evidence>
<gene>
    <name evidence="11" type="ORF">DWV76_02805</name>
    <name evidence="10" type="ORF">DXC61_09585</name>
</gene>
<feature type="signal peptide" evidence="9">
    <location>
        <begin position="1"/>
        <end position="28"/>
    </location>
</feature>
<dbReference type="Proteomes" id="UP000283785">
    <property type="component" value="Unassembled WGS sequence"/>
</dbReference>
<dbReference type="GO" id="GO:0004553">
    <property type="term" value="F:hydrolase activity, hydrolyzing O-glycosyl compounds"/>
    <property type="evidence" value="ECO:0007669"/>
    <property type="project" value="InterPro"/>
</dbReference>
<evidence type="ECO:0000256" key="7">
    <source>
        <dbReference type="PIRSR" id="PIRSR606710-2"/>
    </source>
</evidence>
<comment type="caution">
    <text evidence="10">The sequence shown here is derived from an EMBL/GenBank/DDBJ whole genome shotgun (WGS) entry which is preliminary data.</text>
</comment>
<keyword evidence="5 8" id="KW-0326">Glycosidase</keyword>
<dbReference type="RefSeq" id="WP_117694638.1">
    <property type="nucleotide sequence ID" value="NZ_QSAG01000002.1"/>
</dbReference>
<keyword evidence="4" id="KW-0119">Carbohydrate metabolism</keyword>
<name>A0AA92SXY9_9BACT</name>
<keyword evidence="2" id="KW-0858">Xylan degradation</keyword>
<dbReference type="PANTHER" id="PTHR43772:SF2">
    <property type="entry name" value="PUTATIVE (AFU_ORTHOLOGUE AFUA_2G04480)-RELATED"/>
    <property type="match status" value="1"/>
</dbReference>
<dbReference type="EMBL" id="QSAG01000002">
    <property type="protein sequence ID" value="RGW44667.1"/>
    <property type="molecule type" value="Genomic_DNA"/>
</dbReference>
<feature type="chain" id="PRO_5041590461" evidence="9">
    <location>
        <begin position="29"/>
        <end position="337"/>
    </location>
</feature>
<dbReference type="SUPFAM" id="SSF75005">
    <property type="entry name" value="Arabinanase/levansucrase/invertase"/>
    <property type="match status" value="1"/>
</dbReference>